<dbReference type="SUPFAM" id="SSF49599">
    <property type="entry name" value="TRAF domain-like"/>
    <property type="match status" value="1"/>
</dbReference>
<dbReference type="PROSITE" id="PS50144">
    <property type="entry name" value="MATH"/>
    <property type="match status" value="1"/>
</dbReference>
<evidence type="ECO:0000259" key="4">
    <source>
        <dbReference type="PROSITE" id="PS50097"/>
    </source>
</evidence>
<dbReference type="Proteomes" id="UP000887572">
    <property type="component" value="Unplaced"/>
</dbReference>
<dbReference type="SMART" id="SM00061">
    <property type="entry name" value="MATH"/>
    <property type="match status" value="1"/>
</dbReference>
<dbReference type="AlphaFoldDB" id="A0A914HSJ4"/>
<dbReference type="Gene3D" id="2.60.210.10">
    <property type="entry name" value="Apoptosis, Tumor Necrosis Factor Receptor Associated Protein 2, Chain A"/>
    <property type="match status" value="1"/>
</dbReference>
<keyword evidence="2" id="KW-0863">Zinc-finger</keyword>
<proteinExistence type="predicted"/>
<evidence type="ECO:0000256" key="2">
    <source>
        <dbReference type="ARBA" id="ARBA00022771"/>
    </source>
</evidence>
<dbReference type="InterPro" id="IPR007588">
    <property type="entry name" value="Znf_FLYWCH"/>
</dbReference>
<dbReference type="SMART" id="SM00225">
    <property type="entry name" value="BTB"/>
    <property type="match status" value="1"/>
</dbReference>
<dbReference type="InterPro" id="IPR000210">
    <property type="entry name" value="BTB/POZ_dom"/>
</dbReference>
<dbReference type="InterPro" id="IPR002083">
    <property type="entry name" value="MATH/TRAF_dom"/>
</dbReference>
<sequence>MLPGSEIDTKRGKQKLHYDGHLYIYDKKSVDGTTKFWRCEFKNGGIDKCKGRIWTTLRDVFVRMVTPHTCEQNPAGVVAQEVKTGIKRRAACTMEPPSVVRAHVLENICSPALSEMPSKKATKELINRARHAVNAPPAMPGNLQQLVIPPAYQIYQKIDGVQEQFLLADSGVYYEGGNENPQRQFESNREWSALMEHCYGDGTFSLSPPLFYQIYAILARRGRWVFPACHALLTCKSQSTYERMFAMIQEKWPFFRPSTFSIDFEFAVSNAVQNVFGGHCDIRYCFFHFVRNMKKKLGEENLLQRYNADPNFADTVRMVTSIAFVPVMAKSDKLGDRMKRLLGSGDGADVHFLVGKGDEKELLPAHKAILKTASDVFEAMFRFDTENAKSAAAGTAKEVEPVVITDVEVGAFKAMLAFIYADDLLGLNGDNAVAVLYAANKYDVSGLIKACVDFPKAKLRNVFVALVEARFLQKEALLWADEKCRQNGEAPSTENRRAKLGPALFKIRFPLILQKDFSETIVPSGVLTNDQMMSVYLHHSHPDRALPHLYPLQFPTRRRTATKSQDDDPYKPKGQILLTIEKVSEFAREDKTSGRRLSETVYISGLPWKISADPQTLPDSAQKYLGFFLQCNVGNTNANWSCAGSATYKIVSQKEGKRDHTQTISRHIFDSKEKSWGFNTFMSFKNLMDPNNGWYDAKNDMAILAADVTAEEPVGVK</sequence>
<feature type="domain" description="MATH" evidence="5">
    <location>
        <begin position="573"/>
        <end position="708"/>
    </location>
</feature>
<evidence type="ECO:0000259" key="5">
    <source>
        <dbReference type="PROSITE" id="PS50144"/>
    </source>
</evidence>
<organism evidence="6 7">
    <name type="scientific">Globodera rostochiensis</name>
    <name type="common">Golden nematode worm</name>
    <name type="synonym">Heterodera rostochiensis</name>
    <dbReference type="NCBI Taxonomy" id="31243"/>
    <lineage>
        <taxon>Eukaryota</taxon>
        <taxon>Metazoa</taxon>
        <taxon>Ecdysozoa</taxon>
        <taxon>Nematoda</taxon>
        <taxon>Chromadorea</taxon>
        <taxon>Rhabditida</taxon>
        <taxon>Tylenchina</taxon>
        <taxon>Tylenchomorpha</taxon>
        <taxon>Tylenchoidea</taxon>
        <taxon>Heteroderidae</taxon>
        <taxon>Heteroderinae</taxon>
        <taxon>Globodera</taxon>
    </lineage>
</organism>
<evidence type="ECO:0000313" key="7">
    <source>
        <dbReference type="WBParaSite" id="Gr19_v10_g3822.t1"/>
    </source>
</evidence>
<evidence type="ECO:0000256" key="3">
    <source>
        <dbReference type="ARBA" id="ARBA00022833"/>
    </source>
</evidence>
<keyword evidence="3" id="KW-0862">Zinc</keyword>
<reference evidence="7" key="1">
    <citation type="submission" date="2022-11" db="UniProtKB">
        <authorList>
            <consortium name="WormBaseParasite"/>
        </authorList>
    </citation>
    <scope>IDENTIFICATION</scope>
</reference>
<dbReference type="PANTHER" id="PTHR45774:SF3">
    <property type="entry name" value="BTB (POZ) DOMAIN-CONTAINING 2B-RELATED"/>
    <property type="match status" value="1"/>
</dbReference>
<evidence type="ECO:0000313" key="6">
    <source>
        <dbReference type="Proteomes" id="UP000887572"/>
    </source>
</evidence>
<keyword evidence="1" id="KW-0479">Metal-binding</keyword>
<accession>A0A914HSJ4</accession>
<dbReference type="PROSITE" id="PS50097">
    <property type="entry name" value="BTB"/>
    <property type="match status" value="1"/>
</dbReference>
<dbReference type="GO" id="GO:0008270">
    <property type="term" value="F:zinc ion binding"/>
    <property type="evidence" value="ECO:0007669"/>
    <property type="project" value="UniProtKB-KW"/>
</dbReference>
<dbReference type="InterPro" id="IPR011333">
    <property type="entry name" value="SKP1/BTB/POZ_sf"/>
</dbReference>
<dbReference type="Pfam" id="PF04500">
    <property type="entry name" value="FLYWCH"/>
    <property type="match status" value="1"/>
</dbReference>
<keyword evidence="6" id="KW-1185">Reference proteome</keyword>
<protein>
    <submittedName>
        <fullName evidence="7">MATH domain-containing protein</fullName>
    </submittedName>
</protein>
<dbReference type="Pfam" id="PF22486">
    <property type="entry name" value="MATH_2"/>
    <property type="match status" value="1"/>
</dbReference>
<dbReference type="PANTHER" id="PTHR45774">
    <property type="entry name" value="BTB/POZ DOMAIN-CONTAINING"/>
    <property type="match status" value="1"/>
</dbReference>
<dbReference type="InterPro" id="IPR008974">
    <property type="entry name" value="TRAF-like"/>
</dbReference>
<dbReference type="SUPFAM" id="SSF54695">
    <property type="entry name" value="POZ domain"/>
    <property type="match status" value="1"/>
</dbReference>
<feature type="domain" description="BTB" evidence="4">
    <location>
        <begin position="348"/>
        <end position="424"/>
    </location>
</feature>
<dbReference type="WBParaSite" id="Gr19_v10_g3822.t1">
    <property type="protein sequence ID" value="Gr19_v10_g3822.t1"/>
    <property type="gene ID" value="Gr19_v10_g3822"/>
</dbReference>
<evidence type="ECO:0000256" key="1">
    <source>
        <dbReference type="ARBA" id="ARBA00022723"/>
    </source>
</evidence>
<name>A0A914HSJ4_GLORO</name>
<dbReference type="Pfam" id="PF00651">
    <property type="entry name" value="BTB"/>
    <property type="match status" value="1"/>
</dbReference>
<dbReference type="Gene3D" id="2.20.25.240">
    <property type="match status" value="1"/>
</dbReference>
<dbReference type="Gene3D" id="3.30.710.10">
    <property type="entry name" value="Potassium Channel Kv1.1, Chain A"/>
    <property type="match status" value="1"/>
</dbReference>